<keyword evidence="7 13" id="KW-0175">Coiled coil</keyword>
<evidence type="ECO:0000256" key="11">
    <source>
        <dbReference type="ARBA" id="ARBA00023306"/>
    </source>
</evidence>
<keyword evidence="5" id="KW-0862">Zinc</keyword>
<organism evidence="15 16">
    <name type="scientific">Nothobranchius furzeri</name>
    <name type="common">Turquoise killifish</name>
    <dbReference type="NCBI Taxonomy" id="105023"/>
    <lineage>
        <taxon>Eukaryota</taxon>
        <taxon>Metazoa</taxon>
        <taxon>Chordata</taxon>
        <taxon>Craniata</taxon>
        <taxon>Vertebrata</taxon>
        <taxon>Euteleostomi</taxon>
        <taxon>Actinopterygii</taxon>
        <taxon>Neopterygii</taxon>
        <taxon>Teleostei</taxon>
        <taxon>Neoteleostei</taxon>
        <taxon>Acanthomorphata</taxon>
        <taxon>Ovalentaria</taxon>
        <taxon>Atherinomorphae</taxon>
        <taxon>Cyprinodontiformes</taxon>
        <taxon>Nothobranchiidae</taxon>
        <taxon>Nothobranchius</taxon>
    </lineage>
</organism>
<evidence type="ECO:0000256" key="8">
    <source>
        <dbReference type="ARBA" id="ARBA00023125"/>
    </source>
</evidence>
<dbReference type="PANTHER" id="PTHR46600">
    <property type="entry name" value="THAP DOMAIN-CONTAINING"/>
    <property type="match status" value="1"/>
</dbReference>
<dbReference type="PROSITE" id="PS50950">
    <property type="entry name" value="ZF_THAP"/>
    <property type="match status" value="1"/>
</dbReference>
<dbReference type="GO" id="GO:0008270">
    <property type="term" value="F:zinc ion binding"/>
    <property type="evidence" value="ECO:0007669"/>
    <property type="project" value="UniProtKB-KW"/>
</dbReference>
<reference evidence="15" key="1">
    <citation type="submission" date="2014-08" db="EMBL/GenBank/DDBJ databases">
        <authorList>
            <person name="Senf B."/>
            <person name="Petzold A."/>
            <person name="Downie B.R."/>
            <person name="Koch P."/>
            <person name="Platzer M."/>
        </authorList>
    </citation>
    <scope>NUCLEOTIDE SEQUENCE [LARGE SCALE GENOMIC DNA]</scope>
    <source>
        <strain evidence="15">GRZ</strain>
    </source>
</reference>
<dbReference type="InterPro" id="IPR006612">
    <property type="entry name" value="THAP_Znf"/>
</dbReference>
<evidence type="ECO:0000256" key="3">
    <source>
        <dbReference type="ARBA" id="ARBA00022723"/>
    </source>
</evidence>
<evidence type="ECO:0000256" key="12">
    <source>
        <dbReference type="PROSITE-ProRule" id="PRU00309"/>
    </source>
</evidence>
<dbReference type="Proteomes" id="UP000694548">
    <property type="component" value="Chromosome sgr09"/>
</dbReference>
<dbReference type="GO" id="GO:0003700">
    <property type="term" value="F:DNA-binding transcription factor activity"/>
    <property type="evidence" value="ECO:0007669"/>
    <property type="project" value="UniProtKB-UniRule"/>
</dbReference>
<evidence type="ECO:0000256" key="7">
    <source>
        <dbReference type="ARBA" id="ARBA00023054"/>
    </source>
</evidence>
<evidence type="ECO:0000313" key="16">
    <source>
        <dbReference type="Proteomes" id="UP000694548"/>
    </source>
</evidence>
<keyword evidence="11 13" id="KW-0131">Cell cycle</keyword>
<evidence type="ECO:0000256" key="5">
    <source>
        <dbReference type="ARBA" id="ARBA00022833"/>
    </source>
</evidence>
<evidence type="ECO:0000256" key="10">
    <source>
        <dbReference type="ARBA" id="ARBA00023242"/>
    </source>
</evidence>
<dbReference type="PANTHER" id="PTHR46600:SF1">
    <property type="entry name" value="THAP DOMAIN-CONTAINING PROTEIN 1"/>
    <property type="match status" value="1"/>
</dbReference>
<keyword evidence="9 13" id="KW-0804">Transcription</keyword>
<keyword evidence="8 12" id="KW-0238">DNA-binding</keyword>
<dbReference type="SMART" id="SM00980">
    <property type="entry name" value="THAP"/>
    <property type="match status" value="1"/>
</dbReference>
<comment type="function">
    <text evidence="13">DNA-binding transcription regulator that regulates endothelial cell proliferation and G1/S cell-cycle progression. Specifically binds the 5'-[AT]NTNN[GT]GGCA[AGT]-3' core DNA sequence and acts by modulating expression of pRB-E2F cell-cycle target genes.</text>
</comment>
<protein>
    <recommendedName>
        <fullName evidence="13">THAP domain-containing protein 1</fullName>
    </recommendedName>
</protein>
<name>A0A8C6LM82_NOTFU</name>
<comment type="similarity">
    <text evidence="2 13">Belongs to the THAP1 family.</text>
</comment>
<keyword evidence="4 12" id="KW-0863">Zinc-finger</keyword>
<dbReference type="GeneTree" id="ENSGT00940000174627"/>
<dbReference type="SUPFAM" id="SSF57716">
    <property type="entry name" value="Glucocorticoid receptor-like (DNA-binding domain)"/>
    <property type="match status" value="1"/>
</dbReference>
<dbReference type="GO" id="GO:0001935">
    <property type="term" value="P:endothelial cell proliferation"/>
    <property type="evidence" value="ECO:0007669"/>
    <property type="project" value="UniProtKB-UniRule"/>
</dbReference>
<evidence type="ECO:0000256" key="9">
    <source>
        <dbReference type="ARBA" id="ARBA00023163"/>
    </source>
</evidence>
<dbReference type="GO" id="GO:0043565">
    <property type="term" value="F:sequence-specific DNA binding"/>
    <property type="evidence" value="ECO:0007669"/>
    <property type="project" value="UniProtKB-UniRule"/>
</dbReference>
<keyword evidence="3" id="KW-0479">Metal-binding</keyword>
<proteinExistence type="inferred from homology"/>
<dbReference type="InterPro" id="IPR026516">
    <property type="entry name" value="THAP1/10"/>
</dbReference>
<dbReference type="AlphaFoldDB" id="A0A8C6LM82"/>
<evidence type="ECO:0000256" key="2">
    <source>
        <dbReference type="ARBA" id="ARBA00006177"/>
    </source>
</evidence>
<keyword evidence="6 13" id="KW-0805">Transcription regulation</keyword>
<accession>A0A8C6LM82</accession>
<dbReference type="GO" id="GO:0005654">
    <property type="term" value="C:nucleoplasm"/>
    <property type="evidence" value="ECO:0007669"/>
    <property type="project" value="UniProtKB-SubCell"/>
</dbReference>
<evidence type="ECO:0000256" key="4">
    <source>
        <dbReference type="ARBA" id="ARBA00022771"/>
    </source>
</evidence>
<evidence type="ECO:0000256" key="1">
    <source>
        <dbReference type="ARBA" id="ARBA00004642"/>
    </source>
</evidence>
<reference evidence="15" key="2">
    <citation type="submission" date="2025-08" db="UniProtKB">
        <authorList>
            <consortium name="Ensembl"/>
        </authorList>
    </citation>
    <scope>IDENTIFICATION</scope>
</reference>
<evidence type="ECO:0000256" key="13">
    <source>
        <dbReference type="RuleBase" id="RU369073"/>
    </source>
</evidence>
<keyword evidence="10 13" id="KW-0539">Nucleus</keyword>
<evidence type="ECO:0000256" key="6">
    <source>
        <dbReference type="ARBA" id="ARBA00023015"/>
    </source>
</evidence>
<evidence type="ECO:0000313" key="15">
    <source>
        <dbReference type="Ensembl" id="ENSNFUP00015020956.1"/>
    </source>
</evidence>
<reference evidence="15" key="3">
    <citation type="submission" date="2025-09" db="UniProtKB">
        <authorList>
            <consortium name="Ensembl"/>
        </authorList>
    </citation>
    <scope>IDENTIFICATION</scope>
</reference>
<comment type="subcellular location">
    <subcellularLocation>
        <location evidence="1 13">Nucleus</location>
        <location evidence="1 13">Nucleoplasm</location>
    </subcellularLocation>
</comment>
<dbReference type="Ensembl" id="ENSNFUT00015021950.1">
    <property type="protein sequence ID" value="ENSNFUP00015020956.1"/>
    <property type="gene ID" value="ENSNFUG00015010171.1"/>
</dbReference>
<sequence length="104" mass="12032">MVDSCCAPGCQNRRGQVKGRSFYRIPKDPERRKRWIITMKRSSLQAKMKLWDPESKGFRLCSDHFISGTKINVSSTVNAMAENMRRLHPRLASTSINMSSQEWI</sequence>
<feature type="domain" description="THAP-type" evidence="14">
    <location>
        <begin position="1"/>
        <end position="96"/>
    </location>
</feature>
<evidence type="ECO:0000259" key="14">
    <source>
        <dbReference type="PROSITE" id="PS50950"/>
    </source>
</evidence>
<keyword evidence="16" id="KW-1185">Reference proteome</keyword>
<dbReference type="Pfam" id="PF05485">
    <property type="entry name" value="THAP"/>
    <property type="match status" value="1"/>
</dbReference>